<dbReference type="InterPro" id="IPR036047">
    <property type="entry name" value="F-box-like_dom_sf"/>
</dbReference>
<dbReference type="Gramene" id="KQL13240">
    <property type="protein sequence ID" value="KQL13240"/>
    <property type="gene ID" value="SETIT_024328mg"/>
</dbReference>
<dbReference type="InParanoid" id="K3ZCQ1"/>
<dbReference type="STRING" id="4555.K3ZCQ1"/>
<dbReference type="AlphaFoldDB" id="K3ZCQ1"/>
<reference evidence="2" key="2">
    <citation type="submission" date="2018-08" db="UniProtKB">
        <authorList>
            <consortium name="EnsemblPlants"/>
        </authorList>
    </citation>
    <scope>IDENTIFICATION</scope>
    <source>
        <strain evidence="2">Yugu1</strain>
    </source>
</reference>
<dbReference type="InterPro" id="IPR001810">
    <property type="entry name" value="F-box_dom"/>
</dbReference>
<feature type="domain" description="F-box" evidence="1">
    <location>
        <begin position="30"/>
        <end position="66"/>
    </location>
</feature>
<dbReference type="PANTHER" id="PTHR34223">
    <property type="entry name" value="OS11G0201299 PROTEIN"/>
    <property type="match status" value="1"/>
</dbReference>
<name>K3ZCQ1_SETIT</name>
<dbReference type="SMART" id="SM00256">
    <property type="entry name" value="FBOX"/>
    <property type="match status" value="1"/>
</dbReference>
<dbReference type="HOGENOM" id="CLU_1017073_0_0_1"/>
<sequence>MVLGPCSADARHMFDGMPMGESGKNVAMSGGSIDALPDDILEHILGFLPAPEAVRTCVMARRWRNLWKHGTGLRITCIADDVEAMETVKEHQKFGDHLLRLRGHTPLETCYLRFSNFYDDDDALLNRWFWHVVTCRVRMFRLENICLDGFDLEGMPLISQHWMSLDLIGLCDFSSGPSPKHTEISSVSLKHLAITYCDLAIEFSALMPRGGRQHVGRPHRPVAGDADPALLQADSTFPCPDLQPSCLEQLMRERGTARAVAARALGAGVDELRS</sequence>
<evidence type="ECO:0000313" key="3">
    <source>
        <dbReference type="Proteomes" id="UP000004995"/>
    </source>
</evidence>
<dbReference type="PANTHER" id="PTHR34223:SF107">
    <property type="entry name" value="F-BOX DOMAIN-CONTAINING PROTEIN"/>
    <property type="match status" value="1"/>
</dbReference>
<keyword evidence="3" id="KW-1185">Reference proteome</keyword>
<evidence type="ECO:0000259" key="1">
    <source>
        <dbReference type="PROSITE" id="PS50181"/>
    </source>
</evidence>
<proteinExistence type="predicted"/>
<dbReference type="CDD" id="cd22160">
    <property type="entry name" value="F-box_AtFBL13-like"/>
    <property type="match status" value="1"/>
</dbReference>
<dbReference type="OMA" id="MARRWRN"/>
<dbReference type="InterPro" id="IPR053781">
    <property type="entry name" value="F-box_AtFBL13-like"/>
</dbReference>
<dbReference type="EMBL" id="AGNK02001439">
    <property type="status" value="NOT_ANNOTATED_CDS"/>
    <property type="molecule type" value="Genomic_DNA"/>
</dbReference>
<dbReference type="Pfam" id="PF00646">
    <property type="entry name" value="F-box"/>
    <property type="match status" value="1"/>
</dbReference>
<protein>
    <recommendedName>
        <fullName evidence="1">F-box domain-containing protein</fullName>
    </recommendedName>
</protein>
<dbReference type="Proteomes" id="UP000004995">
    <property type="component" value="Unassembled WGS sequence"/>
</dbReference>
<accession>K3ZCQ1</accession>
<reference evidence="3" key="1">
    <citation type="journal article" date="2012" name="Nat. Biotechnol.">
        <title>Reference genome sequence of the model plant Setaria.</title>
        <authorList>
            <person name="Bennetzen J.L."/>
            <person name="Schmutz J."/>
            <person name="Wang H."/>
            <person name="Percifield R."/>
            <person name="Hawkins J."/>
            <person name="Pontaroli A.C."/>
            <person name="Estep M."/>
            <person name="Feng L."/>
            <person name="Vaughn J.N."/>
            <person name="Grimwood J."/>
            <person name="Jenkins J."/>
            <person name="Barry K."/>
            <person name="Lindquist E."/>
            <person name="Hellsten U."/>
            <person name="Deshpande S."/>
            <person name="Wang X."/>
            <person name="Wu X."/>
            <person name="Mitros T."/>
            <person name="Triplett J."/>
            <person name="Yang X."/>
            <person name="Ye C.Y."/>
            <person name="Mauro-Herrera M."/>
            <person name="Wang L."/>
            <person name="Li P."/>
            <person name="Sharma M."/>
            <person name="Sharma R."/>
            <person name="Ronald P.C."/>
            <person name="Panaud O."/>
            <person name="Kellogg E.A."/>
            <person name="Brutnell T.P."/>
            <person name="Doust A.N."/>
            <person name="Tuskan G.A."/>
            <person name="Rokhsar D."/>
            <person name="Devos K.M."/>
        </authorList>
    </citation>
    <scope>NUCLEOTIDE SEQUENCE [LARGE SCALE GENOMIC DNA]</scope>
    <source>
        <strain evidence="3">cv. Yugu1</strain>
    </source>
</reference>
<dbReference type="Gene3D" id="1.20.1280.50">
    <property type="match status" value="1"/>
</dbReference>
<organism evidence="2 3">
    <name type="scientific">Setaria italica</name>
    <name type="common">Foxtail millet</name>
    <name type="synonym">Panicum italicum</name>
    <dbReference type="NCBI Taxonomy" id="4555"/>
    <lineage>
        <taxon>Eukaryota</taxon>
        <taxon>Viridiplantae</taxon>
        <taxon>Streptophyta</taxon>
        <taxon>Embryophyta</taxon>
        <taxon>Tracheophyta</taxon>
        <taxon>Spermatophyta</taxon>
        <taxon>Magnoliopsida</taxon>
        <taxon>Liliopsida</taxon>
        <taxon>Poales</taxon>
        <taxon>Poaceae</taxon>
        <taxon>PACMAD clade</taxon>
        <taxon>Panicoideae</taxon>
        <taxon>Panicodae</taxon>
        <taxon>Paniceae</taxon>
        <taxon>Cenchrinae</taxon>
        <taxon>Setaria</taxon>
    </lineage>
</organism>
<evidence type="ECO:0000313" key="2">
    <source>
        <dbReference type="EnsemblPlants" id="KQL13240"/>
    </source>
</evidence>
<dbReference type="InterPro" id="IPR053197">
    <property type="entry name" value="F-box_SCFL_complex_component"/>
</dbReference>
<dbReference type="SUPFAM" id="SSF81383">
    <property type="entry name" value="F-box domain"/>
    <property type="match status" value="1"/>
</dbReference>
<dbReference type="PROSITE" id="PS50181">
    <property type="entry name" value="FBOX"/>
    <property type="match status" value="1"/>
</dbReference>
<dbReference type="EnsemblPlants" id="KQL13240">
    <property type="protein sequence ID" value="KQL13240"/>
    <property type="gene ID" value="SETIT_024328mg"/>
</dbReference>